<feature type="domain" description="Reverse transcriptase" evidence="3">
    <location>
        <begin position="530"/>
        <end position="641"/>
    </location>
</feature>
<sequence>MSTSTVTYTSISSDYEEPSDAGSLGFVVYGYDGLPMHPVDTYVEAALQVPEQAPSSPDYVPGPEHPPSPDYVLEAEYLEHLVPSDVEAPMEDQPLPDDASPAGLSPGYEDESTEDDDDEEEKHLAPADSTAVASLAMDPVPSAEETELFETDESATTPPPPPAYRTTSKMSVRTQTPIPFPSKAEIPLPSLPLPSPSATSLTYAEAPLGYRTAEIRWKAASPPTHHPSEIPSPPLLLLSTTHKDDPPEADMPIRKRAYFTAPTGRFGIEESSSAVAARQAGHTLAHRVDYGFIDTMDANIRAVESRADDRALLGAQVSILMRERRYFSLMASSYERKAVIARHALSHSESRIQAMEAQIRALKRDVTVLQRQRIRDEDRLTTHIHHDHDRFRDLVRAAEAGLQDGPEDKMPPKKRTTTTTITTTPMIDAQLKALIAQRVADALVEIEANKTSRNGDDNHDSGAGSRRTERPARECTYSDFLKCQPLNFKGTEELEYGILPSSGYIVLDLVSVVIGGRMHIYAVSSLMDIAYWLSEQCVNGERKGYFRGGMGLRQGDPISPYLFTLVMEVLTLMMARKVQENPSFKYHVGCKELKLTYICFADDLLVLSHGSTSSIKVRKEALNEFSKTSGLLPNMSKSVPLITKSLGINECKGLVEKVIAKINDWKNKYLSFIGRLQLIAYVLSSMQVYWASFFLLPKSTMKEIDKVLKGFLWCQGEYKNRRANHIWNIAARKESLWVKWVNIVKWKDKSVWEMKGEKTDSWMWNVLAKLKDQIRPCVFHKIGNGRSTSLWYDRWGNNDPMYFLIPKWYRNAARLGNNMTVAEMIHEGNLCYQRVYTSFGEKGMQESLPARRRMPIEEWEIHMKVQVKTLCDPSTWMMPFWDVYSGTICKDVAIVSSQAVQGFCMS</sequence>
<gene>
    <name evidence="4" type="ORF">Tci_002527</name>
</gene>
<feature type="coiled-coil region" evidence="1">
    <location>
        <begin position="345"/>
        <end position="372"/>
    </location>
</feature>
<dbReference type="PANTHER" id="PTHR33116">
    <property type="entry name" value="REVERSE TRANSCRIPTASE ZINC-BINDING DOMAIN-CONTAINING PROTEIN-RELATED-RELATED"/>
    <property type="match status" value="1"/>
</dbReference>
<dbReference type="PANTHER" id="PTHR33116:SF84">
    <property type="entry name" value="RNA-DIRECTED DNA POLYMERASE"/>
    <property type="match status" value="1"/>
</dbReference>
<evidence type="ECO:0000313" key="4">
    <source>
        <dbReference type="EMBL" id="GEU30549.1"/>
    </source>
</evidence>
<feature type="compositionally biased region" description="Acidic residues" evidence="2">
    <location>
        <begin position="108"/>
        <end position="120"/>
    </location>
</feature>
<feature type="region of interest" description="Disordered" evidence="2">
    <location>
        <begin position="1"/>
        <end position="23"/>
    </location>
</feature>
<dbReference type="AlphaFoldDB" id="A0A6L2J0P6"/>
<dbReference type="Pfam" id="PF00078">
    <property type="entry name" value="RVT_1"/>
    <property type="match status" value="1"/>
</dbReference>
<keyword evidence="1" id="KW-0175">Coiled coil</keyword>
<evidence type="ECO:0000259" key="3">
    <source>
        <dbReference type="Pfam" id="PF00078"/>
    </source>
</evidence>
<evidence type="ECO:0000256" key="1">
    <source>
        <dbReference type="SAM" id="Coils"/>
    </source>
</evidence>
<comment type="caution">
    <text evidence="4">The sequence shown here is derived from an EMBL/GenBank/DDBJ whole genome shotgun (WGS) entry which is preliminary data.</text>
</comment>
<evidence type="ECO:0000256" key="2">
    <source>
        <dbReference type="SAM" id="MobiDB-lite"/>
    </source>
</evidence>
<dbReference type="InterPro" id="IPR000477">
    <property type="entry name" value="RT_dom"/>
</dbReference>
<dbReference type="EMBL" id="BKCJ010000166">
    <property type="protein sequence ID" value="GEU30549.1"/>
    <property type="molecule type" value="Genomic_DNA"/>
</dbReference>
<feature type="region of interest" description="Disordered" evidence="2">
    <location>
        <begin position="450"/>
        <end position="471"/>
    </location>
</feature>
<protein>
    <recommendedName>
        <fullName evidence="3">Reverse transcriptase domain-containing protein</fullName>
    </recommendedName>
</protein>
<reference evidence="4" key="1">
    <citation type="journal article" date="2019" name="Sci. Rep.">
        <title>Draft genome of Tanacetum cinerariifolium, the natural source of mosquito coil.</title>
        <authorList>
            <person name="Yamashiro T."/>
            <person name="Shiraishi A."/>
            <person name="Satake H."/>
            <person name="Nakayama K."/>
        </authorList>
    </citation>
    <scope>NUCLEOTIDE SEQUENCE</scope>
</reference>
<dbReference type="SUPFAM" id="SSF56672">
    <property type="entry name" value="DNA/RNA polymerases"/>
    <property type="match status" value="1"/>
</dbReference>
<feature type="region of interest" description="Disordered" evidence="2">
    <location>
        <begin position="402"/>
        <end position="421"/>
    </location>
</feature>
<name>A0A6L2J0P6_TANCI</name>
<dbReference type="InterPro" id="IPR043502">
    <property type="entry name" value="DNA/RNA_pol_sf"/>
</dbReference>
<proteinExistence type="predicted"/>
<feature type="compositionally biased region" description="Low complexity" evidence="2">
    <location>
        <begin position="1"/>
        <end position="13"/>
    </location>
</feature>
<feature type="region of interest" description="Disordered" evidence="2">
    <location>
        <begin position="86"/>
        <end position="172"/>
    </location>
</feature>
<feature type="compositionally biased region" description="Acidic residues" evidence="2">
    <location>
        <begin position="144"/>
        <end position="153"/>
    </location>
</feature>
<accession>A0A6L2J0P6</accession>
<organism evidence="4">
    <name type="scientific">Tanacetum cinerariifolium</name>
    <name type="common">Dalmatian daisy</name>
    <name type="synonym">Chrysanthemum cinerariifolium</name>
    <dbReference type="NCBI Taxonomy" id="118510"/>
    <lineage>
        <taxon>Eukaryota</taxon>
        <taxon>Viridiplantae</taxon>
        <taxon>Streptophyta</taxon>
        <taxon>Embryophyta</taxon>
        <taxon>Tracheophyta</taxon>
        <taxon>Spermatophyta</taxon>
        <taxon>Magnoliopsida</taxon>
        <taxon>eudicotyledons</taxon>
        <taxon>Gunneridae</taxon>
        <taxon>Pentapetalae</taxon>
        <taxon>asterids</taxon>
        <taxon>campanulids</taxon>
        <taxon>Asterales</taxon>
        <taxon>Asteraceae</taxon>
        <taxon>Asteroideae</taxon>
        <taxon>Anthemideae</taxon>
        <taxon>Anthemidinae</taxon>
        <taxon>Tanacetum</taxon>
    </lineage>
</organism>